<keyword evidence="1" id="KW-1133">Transmembrane helix</keyword>
<accession>X1EEN8</accession>
<organism evidence="2">
    <name type="scientific">marine sediment metagenome</name>
    <dbReference type="NCBI Taxonomy" id="412755"/>
    <lineage>
        <taxon>unclassified sequences</taxon>
        <taxon>metagenomes</taxon>
        <taxon>ecological metagenomes</taxon>
    </lineage>
</organism>
<sequence>MFGRIDNRGFIGQFFILLLILIIAGLGIWLWSEVKNPIPQIKEKS</sequence>
<proteinExistence type="predicted"/>
<feature type="transmembrane region" description="Helical" evidence="1">
    <location>
        <begin position="12"/>
        <end position="31"/>
    </location>
</feature>
<protein>
    <submittedName>
        <fullName evidence="2">Uncharacterized protein</fullName>
    </submittedName>
</protein>
<dbReference type="EMBL" id="BART01034208">
    <property type="protein sequence ID" value="GAH15599.1"/>
    <property type="molecule type" value="Genomic_DNA"/>
</dbReference>
<keyword evidence="1" id="KW-0472">Membrane</keyword>
<evidence type="ECO:0000313" key="2">
    <source>
        <dbReference type="EMBL" id="GAH15599.1"/>
    </source>
</evidence>
<dbReference type="AlphaFoldDB" id="X1EEN8"/>
<keyword evidence="1" id="KW-0812">Transmembrane</keyword>
<gene>
    <name evidence="2" type="ORF">S01H4_58544</name>
</gene>
<reference evidence="2" key="1">
    <citation type="journal article" date="2014" name="Front. Microbiol.">
        <title>High frequency of phylogenetically diverse reductive dehalogenase-homologous genes in deep subseafloor sedimentary metagenomes.</title>
        <authorList>
            <person name="Kawai M."/>
            <person name="Futagami T."/>
            <person name="Toyoda A."/>
            <person name="Takaki Y."/>
            <person name="Nishi S."/>
            <person name="Hori S."/>
            <person name="Arai W."/>
            <person name="Tsubouchi T."/>
            <person name="Morono Y."/>
            <person name="Uchiyama I."/>
            <person name="Ito T."/>
            <person name="Fujiyama A."/>
            <person name="Inagaki F."/>
            <person name="Takami H."/>
        </authorList>
    </citation>
    <scope>NUCLEOTIDE SEQUENCE</scope>
    <source>
        <strain evidence="2">Expedition CK06-06</strain>
    </source>
</reference>
<evidence type="ECO:0000256" key="1">
    <source>
        <dbReference type="SAM" id="Phobius"/>
    </source>
</evidence>
<name>X1EEN8_9ZZZZ</name>
<comment type="caution">
    <text evidence="2">The sequence shown here is derived from an EMBL/GenBank/DDBJ whole genome shotgun (WGS) entry which is preliminary data.</text>
</comment>